<dbReference type="PANTHER" id="PTHR43304:SF1">
    <property type="entry name" value="PAC DOMAIN-CONTAINING PROTEIN"/>
    <property type="match status" value="1"/>
</dbReference>
<keyword evidence="3" id="KW-0597">Phosphoprotein</keyword>
<dbReference type="EC" id="2.7.13.3" evidence="2"/>
<evidence type="ECO:0000259" key="7">
    <source>
        <dbReference type="PROSITE" id="PS50112"/>
    </source>
</evidence>
<dbReference type="EMBL" id="LHXP01000058">
    <property type="protein sequence ID" value="KXA92568.1"/>
    <property type="molecule type" value="Genomic_DNA"/>
</dbReference>
<evidence type="ECO:0000259" key="8">
    <source>
        <dbReference type="PROSITE" id="PS50113"/>
    </source>
</evidence>
<evidence type="ECO:0000256" key="5">
    <source>
        <dbReference type="ARBA" id="ARBA00022777"/>
    </source>
</evidence>
<feature type="domain" description="PAC" evidence="8">
    <location>
        <begin position="212"/>
        <end position="268"/>
    </location>
</feature>
<evidence type="ECO:0000313" key="10">
    <source>
        <dbReference type="Proteomes" id="UP000070657"/>
    </source>
</evidence>
<dbReference type="Proteomes" id="UP000070657">
    <property type="component" value="Unassembled WGS sequence"/>
</dbReference>
<dbReference type="InterPro" id="IPR001610">
    <property type="entry name" value="PAC"/>
</dbReference>
<dbReference type="InterPro" id="IPR005467">
    <property type="entry name" value="His_kinase_dom"/>
</dbReference>
<dbReference type="SUPFAM" id="SSF55874">
    <property type="entry name" value="ATPase domain of HSP90 chaperone/DNA topoisomerase II/histidine kinase"/>
    <property type="match status" value="1"/>
</dbReference>
<dbReference type="Pfam" id="PF08448">
    <property type="entry name" value="PAS_4"/>
    <property type="match status" value="2"/>
</dbReference>
<dbReference type="PANTHER" id="PTHR43304">
    <property type="entry name" value="PHYTOCHROME-LIKE PROTEIN CPH1"/>
    <property type="match status" value="1"/>
</dbReference>
<dbReference type="InterPro" id="IPR003594">
    <property type="entry name" value="HATPase_dom"/>
</dbReference>
<feature type="domain" description="PAS" evidence="7">
    <location>
        <begin position="8"/>
        <end position="80"/>
    </location>
</feature>
<feature type="domain" description="PAC" evidence="8">
    <location>
        <begin position="83"/>
        <end position="134"/>
    </location>
</feature>
<dbReference type="Pfam" id="PF08447">
    <property type="entry name" value="PAS_3"/>
    <property type="match status" value="1"/>
</dbReference>
<dbReference type="InterPro" id="IPR000014">
    <property type="entry name" value="PAS"/>
</dbReference>
<evidence type="ECO:0000313" key="9">
    <source>
        <dbReference type="EMBL" id="KXA92568.1"/>
    </source>
</evidence>
<protein>
    <recommendedName>
        <fullName evidence="2">histidine kinase</fullName>
        <ecNumber evidence="2">2.7.13.3</ecNumber>
    </recommendedName>
</protein>
<dbReference type="CDD" id="cd00130">
    <property type="entry name" value="PAS"/>
    <property type="match status" value="3"/>
</dbReference>
<dbReference type="PROSITE" id="PS50113">
    <property type="entry name" value="PAC"/>
    <property type="match status" value="3"/>
</dbReference>
<dbReference type="InterPro" id="IPR052162">
    <property type="entry name" value="Sensor_kinase/Photoreceptor"/>
</dbReference>
<dbReference type="InterPro" id="IPR013655">
    <property type="entry name" value="PAS_fold_3"/>
</dbReference>
<dbReference type="AlphaFoldDB" id="A0A133UEC4"/>
<accession>A0A133UEC4</accession>
<comment type="catalytic activity">
    <reaction evidence="1">
        <text>ATP + protein L-histidine = ADP + protein N-phospho-L-histidine.</text>
        <dbReference type="EC" id="2.7.13.3"/>
    </reaction>
</comment>
<feature type="domain" description="PAS" evidence="7">
    <location>
        <begin position="289"/>
        <end position="334"/>
    </location>
</feature>
<feature type="domain" description="PAC" evidence="8">
    <location>
        <begin position="338"/>
        <end position="391"/>
    </location>
</feature>
<dbReference type="NCBIfam" id="TIGR00229">
    <property type="entry name" value="sensory_box"/>
    <property type="match status" value="3"/>
</dbReference>
<feature type="domain" description="PAS" evidence="7">
    <location>
        <begin position="135"/>
        <end position="182"/>
    </location>
</feature>
<dbReference type="SMART" id="SM00086">
    <property type="entry name" value="PAC"/>
    <property type="match status" value="3"/>
</dbReference>
<dbReference type="InterPro" id="IPR036890">
    <property type="entry name" value="HATPase_C_sf"/>
</dbReference>
<reference evidence="9 10" key="1">
    <citation type="journal article" date="2016" name="Sci. Rep.">
        <title>Metabolic traits of an uncultured archaeal lineage -MSBL1- from brine pools of the Red Sea.</title>
        <authorList>
            <person name="Mwirichia R."/>
            <person name="Alam I."/>
            <person name="Rashid M."/>
            <person name="Vinu M."/>
            <person name="Ba-Alawi W."/>
            <person name="Anthony Kamau A."/>
            <person name="Kamanda Ngugi D."/>
            <person name="Goker M."/>
            <person name="Klenk H.P."/>
            <person name="Bajic V."/>
            <person name="Stingl U."/>
        </authorList>
    </citation>
    <scope>NUCLEOTIDE SEQUENCE [LARGE SCALE GENOMIC DNA]</scope>
    <source>
        <strain evidence="9">SCGC-AAA259E22</strain>
    </source>
</reference>
<keyword evidence="5" id="KW-0418">Kinase</keyword>
<dbReference type="Gene3D" id="3.30.565.10">
    <property type="entry name" value="Histidine kinase-like ATPase, C-terminal domain"/>
    <property type="match status" value="1"/>
</dbReference>
<dbReference type="PROSITE" id="PS50112">
    <property type="entry name" value="PAS"/>
    <property type="match status" value="3"/>
</dbReference>
<dbReference type="Pfam" id="PF02518">
    <property type="entry name" value="HATPase_c"/>
    <property type="match status" value="1"/>
</dbReference>
<feature type="domain" description="Histidine kinase" evidence="6">
    <location>
        <begin position="395"/>
        <end position="602"/>
    </location>
</feature>
<dbReference type="SMART" id="SM00091">
    <property type="entry name" value="PAS"/>
    <property type="match status" value="3"/>
</dbReference>
<evidence type="ECO:0000259" key="6">
    <source>
        <dbReference type="PROSITE" id="PS50109"/>
    </source>
</evidence>
<dbReference type="SUPFAM" id="SSF55785">
    <property type="entry name" value="PYP-like sensor domain (PAS domain)"/>
    <property type="match status" value="3"/>
</dbReference>
<keyword evidence="10" id="KW-1185">Reference proteome</keyword>
<gene>
    <name evidence="9" type="ORF">AKJ66_03920</name>
</gene>
<dbReference type="InterPro" id="IPR000700">
    <property type="entry name" value="PAS-assoc_C"/>
</dbReference>
<evidence type="ECO:0000256" key="4">
    <source>
        <dbReference type="ARBA" id="ARBA00022679"/>
    </source>
</evidence>
<evidence type="ECO:0000256" key="2">
    <source>
        <dbReference type="ARBA" id="ARBA00012438"/>
    </source>
</evidence>
<comment type="caution">
    <text evidence="9">The sequence shown here is derived from an EMBL/GenBank/DDBJ whole genome shotgun (WGS) entry which is preliminary data.</text>
</comment>
<dbReference type="GO" id="GO:0004673">
    <property type="term" value="F:protein histidine kinase activity"/>
    <property type="evidence" value="ECO:0007669"/>
    <property type="project" value="UniProtKB-EC"/>
</dbReference>
<dbReference type="PROSITE" id="PS50109">
    <property type="entry name" value="HIS_KIN"/>
    <property type="match status" value="1"/>
</dbReference>
<name>A0A133UEC4_9EURY</name>
<dbReference type="Gene3D" id="3.30.450.20">
    <property type="entry name" value="PAS domain"/>
    <property type="match status" value="3"/>
</dbReference>
<evidence type="ECO:0000256" key="1">
    <source>
        <dbReference type="ARBA" id="ARBA00000085"/>
    </source>
</evidence>
<evidence type="ECO:0000256" key="3">
    <source>
        <dbReference type="ARBA" id="ARBA00022553"/>
    </source>
</evidence>
<dbReference type="InterPro" id="IPR035965">
    <property type="entry name" value="PAS-like_dom_sf"/>
</dbReference>
<proteinExistence type="predicted"/>
<keyword evidence="4" id="KW-0808">Transferase</keyword>
<organism evidence="9 10">
    <name type="scientific">candidate division MSBL1 archaeon SCGC-AAA259E22</name>
    <dbReference type="NCBI Taxonomy" id="1698265"/>
    <lineage>
        <taxon>Archaea</taxon>
        <taxon>Methanobacteriati</taxon>
        <taxon>Methanobacteriota</taxon>
        <taxon>candidate division MSBL1</taxon>
    </lineage>
</organism>
<dbReference type="InterPro" id="IPR013656">
    <property type="entry name" value="PAS_4"/>
</dbReference>
<sequence>MDRETESFEKKYKALFEAAPDGVAFVDSEGIIREVNQKACDFLECNREDLVGVPLIEQPFYSGEDREDFLERAERVFQGESVPSTTYEVETKEGEKRHIEMNNSIIKKDDDFKGLVLIARDVTERKKSEKKLRESERRYRELFESTNVGIVVHGSEGEIISVNPAAEDVLGLEEKELKEKSLDYWRGKLYRENGEPMNVSDFPVSKVYDSKQPDEETVVGFSLPKGKETKWYITSAVPHFNDKGEIVRVTTFFKDITERKKASERLEMAMSAGEIVFWDWDMVEDKLNFDERWEEMIGYDIDELGEDRSIWKDLIHPEDIKMVEKELERYLKGETRIYETISRMKTKDGKWRYFLDAGKVVEWDENDNPKRFIGILRDVTDQMKAEERKNFLHTLLKQDLGSKSQTIRGYLQLLEEELDLPEKHREYLKKAKKASGEADEILGLAKKLEEVEKTEWVGEKNIVKVLEQVLDDISNFVERKGVEIEKPHPEKIGKVKGDYSLNMFLSQILLSRIQLSQCDTIRIDVRERKEDILLKIEDNGKKLPEDIKNLFIGESYTGETTGVGGVRYYMLREIARHNNANIEVKDSDIGGVRFDVHLKKTE</sequence>